<name>A0A9W2Y4U5_BETSP</name>
<dbReference type="AlphaFoldDB" id="A0A9W2Y4U5"/>
<reference evidence="3" key="1">
    <citation type="submission" date="2025-08" db="UniProtKB">
        <authorList>
            <consortium name="RefSeq"/>
        </authorList>
    </citation>
    <scope>IDENTIFICATION</scope>
</reference>
<proteinExistence type="predicted"/>
<dbReference type="RefSeq" id="XP_055368993.1">
    <property type="nucleotide sequence ID" value="XM_055513018.1"/>
</dbReference>
<keyword evidence="1" id="KW-1133">Transmembrane helix</keyword>
<sequence>MQHPQLQVLEQQVKGSQSKMLLPLLLTTLTYLYTHQHGKETCRRSLNSPRRLSLSSLSVLLVLTLLGLARGELLLLHDTASELTSTEKGQHPLAGCALAMITLAVHKGIIEPRSNRHYTYVKSNAYEFTLTTSFSETYWLGNPRTDDCRGEGMMTIQVTCTKTICQEADAGEPMTVLEANQLFHLIHGREKRDVEKLKTSKWDTNLFQQWLKYSAEAMFNAKGGKKQDCIACYNAKKIPQIKPLPGSEIGSCPDLSVCFAHCALHMAGDLQQWSDVLTVCPSRYTRKHREFDIATIIPPIVRKPDSMTFPICIVRGEELEQVTGRRTPKMKDAAGLVKCSKETWYPRTATSNVTATIKMCTTSPKARMKCTQVVSNGAHVIYERNLTTISQYRLLDFAEGTAPLGDIFWTCENNATIMPQLPRNWTGICAPVMLTGQLTLITQKTAPASSRPKRNAPQQYTLANWTWTYQPAEVYITWDQVPSGVPGEYEAIGSDWIQSGRVAGSIPLTGQIPNAQYIARNSRWVNYLWYNQQRFINFTLLGFELVKDQLHPTSVMALQNRFVIESIMATDQGVCEEFGKECCTVIPLHTAEEGDLTRVLNAMKKVRDEHVNNSNWNTRLASLWDWLSKMSWLRWLKMIGVTIGGFFVLILIIICCILPLLRILISKVLQSVTGQFPLQVRDGDEIVLTEFDDSISDFSNSTGDIDD</sequence>
<organism evidence="2 3">
    <name type="scientific">Betta splendens</name>
    <name type="common">Siamese fighting fish</name>
    <dbReference type="NCBI Taxonomy" id="158456"/>
    <lineage>
        <taxon>Eukaryota</taxon>
        <taxon>Metazoa</taxon>
        <taxon>Chordata</taxon>
        <taxon>Craniata</taxon>
        <taxon>Vertebrata</taxon>
        <taxon>Euteleostomi</taxon>
        <taxon>Actinopterygii</taxon>
        <taxon>Neopterygii</taxon>
        <taxon>Teleostei</taxon>
        <taxon>Neoteleostei</taxon>
        <taxon>Acanthomorphata</taxon>
        <taxon>Anabantaria</taxon>
        <taxon>Anabantiformes</taxon>
        <taxon>Anabantoidei</taxon>
        <taxon>Osphronemidae</taxon>
        <taxon>Betta</taxon>
    </lineage>
</organism>
<dbReference type="InterPro" id="IPR018154">
    <property type="entry name" value="TLV/ENV_coat_polyprotein"/>
</dbReference>
<evidence type="ECO:0000313" key="2">
    <source>
        <dbReference type="Proteomes" id="UP000515150"/>
    </source>
</evidence>
<keyword evidence="1" id="KW-0472">Membrane</keyword>
<dbReference type="Proteomes" id="UP000515150">
    <property type="component" value="Chromosome 11"/>
</dbReference>
<dbReference type="PANTHER" id="PTHR10424">
    <property type="entry name" value="VIRAL ENVELOPE PROTEIN"/>
    <property type="match status" value="1"/>
</dbReference>
<dbReference type="KEGG" id="bspl:129604873"/>
<keyword evidence="1" id="KW-0812">Transmembrane</keyword>
<accession>A0A9W2Y4U5</accession>
<dbReference type="SUPFAM" id="SSF58069">
    <property type="entry name" value="Virus ectodomain"/>
    <property type="match status" value="1"/>
</dbReference>
<feature type="transmembrane region" description="Helical" evidence="1">
    <location>
        <begin position="638"/>
        <end position="661"/>
    </location>
</feature>
<evidence type="ECO:0000313" key="3">
    <source>
        <dbReference type="RefSeq" id="XP_055368993.1"/>
    </source>
</evidence>
<protein>
    <submittedName>
        <fullName evidence="3">Uncharacterized protein LOC129604873</fullName>
    </submittedName>
</protein>
<keyword evidence="2" id="KW-1185">Reference proteome</keyword>
<evidence type="ECO:0000256" key="1">
    <source>
        <dbReference type="SAM" id="Phobius"/>
    </source>
</evidence>
<dbReference type="GeneID" id="129604873"/>
<dbReference type="Gene3D" id="1.10.287.210">
    <property type="match status" value="1"/>
</dbReference>
<dbReference type="OrthoDB" id="8949317at2759"/>
<gene>
    <name evidence="3" type="primary">LOC129604873</name>
</gene>